<dbReference type="CDD" id="cd04584">
    <property type="entry name" value="CBS_pair_AcuB_like"/>
    <property type="match status" value="1"/>
</dbReference>
<dbReference type="SUPFAM" id="SSF54631">
    <property type="entry name" value="CBS-domain pair"/>
    <property type="match status" value="1"/>
</dbReference>
<dbReference type="STRING" id="551987.SAMN05192549_103431"/>
<dbReference type="PROSITE" id="PS51371">
    <property type="entry name" value="CBS"/>
    <property type="match status" value="2"/>
</dbReference>
<organism evidence="4 5">
    <name type="scientific">Duganella sacchari</name>
    <dbReference type="NCBI Taxonomy" id="551987"/>
    <lineage>
        <taxon>Bacteria</taxon>
        <taxon>Pseudomonadati</taxon>
        <taxon>Pseudomonadota</taxon>
        <taxon>Betaproteobacteria</taxon>
        <taxon>Burkholderiales</taxon>
        <taxon>Oxalobacteraceae</taxon>
        <taxon>Telluria group</taxon>
        <taxon>Duganella</taxon>
    </lineage>
</organism>
<evidence type="ECO:0000313" key="4">
    <source>
        <dbReference type="EMBL" id="SHM97428.1"/>
    </source>
</evidence>
<dbReference type="AlphaFoldDB" id="A0A1M7N352"/>
<keyword evidence="5" id="KW-1185">Reference proteome</keyword>
<protein>
    <submittedName>
        <fullName evidence="4">Acetoin utilization protein AcuB</fullName>
    </submittedName>
</protein>
<accession>A0A1M7N352</accession>
<dbReference type="PANTHER" id="PTHR43080">
    <property type="entry name" value="CBS DOMAIN-CONTAINING PROTEIN CBSX3, MITOCHONDRIAL"/>
    <property type="match status" value="1"/>
</dbReference>
<name>A0A1M7N352_9BURK</name>
<dbReference type="InterPro" id="IPR046342">
    <property type="entry name" value="CBS_dom_sf"/>
</dbReference>
<gene>
    <name evidence="4" type="ORF">SAMN05192549_103431</name>
</gene>
<proteinExistence type="predicted"/>
<dbReference type="SMART" id="SM00116">
    <property type="entry name" value="CBS"/>
    <property type="match status" value="2"/>
</dbReference>
<reference evidence="5" key="1">
    <citation type="submission" date="2016-11" db="EMBL/GenBank/DDBJ databases">
        <authorList>
            <person name="Varghese N."/>
            <person name="Submissions S."/>
        </authorList>
    </citation>
    <scope>NUCLEOTIDE SEQUENCE [LARGE SCALE GENOMIC DNA]</scope>
    <source>
        <strain evidence="5">Sac-22</strain>
    </source>
</reference>
<evidence type="ECO:0000256" key="1">
    <source>
        <dbReference type="ARBA" id="ARBA00023122"/>
    </source>
</evidence>
<feature type="domain" description="CBS" evidence="3">
    <location>
        <begin position="81"/>
        <end position="137"/>
    </location>
</feature>
<dbReference type="InterPro" id="IPR000644">
    <property type="entry name" value="CBS_dom"/>
</dbReference>
<evidence type="ECO:0000256" key="2">
    <source>
        <dbReference type="PROSITE-ProRule" id="PRU00703"/>
    </source>
</evidence>
<dbReference type="Pfam" id="PF00571">
    <property type="entry name" value="CBS"/>
    <property type="match status" value="2"/>
</dbReference>
<sequence length="139" mass="15644">MKIKDIMSRNVVTVGLDDTLGLVKEIFDHSKFHHLLAMEGGELLGVVSDRDLFKALSPNIGTNVETYKDAATLNKRVHQIMSRKPKILREDATIDMAIDLFNEHAISCIPILSHDDRLVGILSWRDILRSLRGHSDEVS</sequence>
<evidence type="ECO:0000313" key="5">
    <source>
        <dbReference type="Proteomes" id="UP000184339"/>
    </source>
</evidence>
<dbReference type="Gene3D" id="3.10.580.10">
    <property type="entry name" value="CBS-domain"/>
    <property type="match status" value="1"/>
</dbReference>
<evidence type="ECO:0000259" key="3">
    <source>
        <dbReference type="PROSITE" id="PS51371"/>
    </source>
</evidence>
<dbReference type="RefSeq" id="WP_072783492.1">
    <property type="nucleotide sequence ID" value="NZ_FRCX01000003.1"/>
</dbReference>
<dbReference type="InterPro" id="IPR051257">
    <property type="entry name" value="Diverse_CBS-Domain"/>
</dbReference>
<dbReference type="EMBL" id="FRCX01000003">
    <property type="protein sequence ID" value="SHM97428.1"/>
    <property type="molecule type" value="Genomic_DNA"/>
</dbReference>
<keyword evidence="1 2" id="KW-0129">CBS domain</keyword>
<dbReference type="PANTHER" id="PTHR43080:SF2">
    <property type="entry name" value="CBS DOMAIN-CONTAINING PROTEIN"/>
    <property type="match status" value="1"/>
</dbReference>
<dbReference type="Proteomes" id="UP000184339">
    <property type="component" value="Unassembled WGS sequence"/>
</dbReference>
<feature type="domain" description="CBS" evidence="3">
    <location>
        <begin position="7"/>
        <end position="62"/>
    </location>
</feature>
<dbReference type="OrthoDB" id="9794094at2"/>